<dbReference type="Gene3D" id="3.20.20.140">
    <property type="entry name" value="Metal-dependent hydrolases"/>
    <property type="match status" value="1"/>
</dbReference>
<keyword evidence="4" id="KW-1185">Reference proteome</keyword>
<feature type="domain" description="Amidohydrolase-related" evidence="2">
    <location>
        <begin position="7"/>
        <end position="347"/>
    </location>
</feature>
<evidence type="ECO:0000313" key="4">
    <source>
        <dbReference type="Proteomes" id="UP000606490"/>
    </source>
</evidence>
<dbReference type="InterPro" id="IPR032465">
    <property type="entry name" value="ACMSD"/>
</dbReference>
<dbReference type="RefSeq" id="WP_202824932.1">
    <property type="nucleotide sequence ID" value="NZ_JAEUXJ010000002.1"/>
</dbReference>
<dbReference type="InterPro" id="IPR006680">
    <property type="entry name" value="Amidohydro-rel"/>
</dbReference>
<dbReference type="SUPFAM" id="SSF51556">
    <property type="entry name" value="Metallo-dependent hydrolases"/>
    <property type="match status" value="1"/>
</dbReference>
<dbReference type="EMBL" id="JAEUXJ010000002">
    <property type="protein sequence ID" value="MBL6455219.1"/>
    <property type="molecule type" value="Genomic_DNA"/>
</dbReference>
<accession>A0ABS1V0I6</accession>
<dbReference type="PANTHER" id="PTHR21240:SF28">
    <property type="entry name" value="ISO-OROTATE DECARBOXYLASE (EUROFUNG)"/>
    <property type="match status" value="1"/>
</dbReference>
<evidence type="ECO:0000256" key="1">
    <source>
        <dbReference type="ARBA" id="ARBA00023239"/>
    </source>
</evidence>
<reference evidence="3 4" key="1">
    <citation type="submission" date="2021-01" db="EMBL/GenBank/DDBJ databases">
        <title>Belnapia mucosa sp. nov. and Belnapia arida sp. nov., isolated from the Tabernas Desert (Almeria, Spain).</title>
        <authorList>
            <person name="Molina-Menor E."/>
            <person name="Vidal-Verdu A."/>
            <person name="Calonge A."/>
            <person name="Satari L."/>
            <person name="Pereto Magraner J."/>
            <person name="Porcar Miralles M."/>
        </authorList>
    </citation>
    <scope>NUCLEOTIDE SEQUENCE [LARGE SCALE GENOMIC DNA]</scope>
    <source>
        <strain evidence="3 4">T6</strain>
    </source>
</reference>
<dbReference type="InterPro" id="IPR032466">
    <property type="entry name" value="Metal_Hydrolase"/>
</dbReference>
<comment type="caution">
    <text evidence="3">The sequence shown here is derived from an EMBL/GenBank/DDBJ whole genome shotgun (WGS) entry which is preliminary data.</text>
</comment>
<keyword evidence="1" id="KW-0456">Lyase</keyword>
<sequence>MTGGGPIDVDLHPALPGCQALLPYLEPFWREVVAARGIDELDLALYPRGAPLTARADWRPETGLPGATLEAVRREALDPFGLDLAICNPLFGAPALHNPDLAAALCRAANDWMVAEWLNRDPRLRAGILVPVEDPAQAVEEIERRAADRRFVQVLLFGSAETLFGRRANWPILAAAERHGLPIAIHAGSGNRHAPTANGWPTYLIEDHATFAQTFQSQLLSLIGEGAFTKFPSLKVVLLESGFGWVPNFLWRGVKMWRAMRQEIPWVDRSPAEILRESIRISIQPADAPEDPAGMEALLEMIGCDDLLLFATDYPHARFEGQAALPAALPARLHGRVLRENALATYPRLRETPREGMA</sequence>
<dbReference type="PANTHER" id="PTHR21240">
    <property type="entry name" value="2-AMINO-3-CARBOXYLMUCONATE-6-SEMIALDEHYDE DECARBOXYLASE"/>
    <property type="match status" value="1"/>
</dbReference>
<gene>
    <name evidence="3" type="ORF">JMJ55_07785</name>
</gene>
<organism evidence="3 4">
    <name type="scientific">Belnapia mucosa</name>
    <dbReference type="NCBI Taxonomy" id="2804532"/>
    <lineage>
        <taxon>Bacteria</taxon>
        <taxon>Pseudomonadati</taxon>
        <taxon>Pseudomonadota</taxon>
        <taxon>Alphaproteobacteria</taxon>
        <taxon>Acetobacterales</taxon>
        <taxon>Roseomonadaceae</taxon>
        <taxon>Belnapia</taxon>
    </lineage>
</organism>
<evidence type="ECO:0000259" key="2">
    <source>
        <dbReference type="Pfam" id="PF04909"/>
    </source>
</evidence>
<dbReference type="Proteomes" id="UP000606490">
    <property type="component" value="Unassembled WGS sequence"/>
</dbReference>
<dbReference type="Pfam" id="PF04909">
    <property type="entry name" value="Amidohydro_2"/>
    <property type="match status" value="1"/>
</dbReference>
<protein>
    <submittedName>
        <fullName evidence="3">Amidohydrolase</fullName>
    </submittedName>
</protein>
<name>A0ABS1V0I6_9PROT</name>
<evidence type="ECO:0000313" key="3">
    <source>
        <dbReference type="EMBL" id="MBL6455219.1"/>
    </source>
</evidence>
<proteinExistence type="predicted"/>